<keyword evidence="5" id="KW-0520">NAD</keyword>
<evidence type="ECO:0000256" key="7">
    <source>
        <dbReference type="ARBA" id="ARBA00049556"/>
    </source>
</evidence>
<dbReference type="InterPro" id="IPR036291">
    <property type="entry name" value="NAD(P)-bd_dom_sf"/>
</dbReference>
<evidence type="ECO:0000256" key="3">
    <source>
        <dbReference type="ARBA" id="ARBA00022963"/>
    </source>
</evidence>
<feature type="domain" description="3-hydroxyacyl-CoA dehydrogenase NAD binding" evidence="9">
    <location>
        <begin position="18"/>
        <end position="215"/>
    </location>
</feature>
<dbReference type="CDD" id="cd06558">
    <property type="entry name" value="crotonase-like"/>
    <property type="match status" value="1"/>
</dbReference>
<keyword evidence="2" id="KW-0276">Fatty acid metabolism</keyword>
<dbReference type="Pfam" id="PF02737">
    <property type="entry name" value="3HCDH_N"/>
    <property type="match status" value="1"/>
</dbReference>
<dbReference type="InterPro" id="IPR006108">
    <property type="entry name" value="3HC_DH_C"/>
</dbReference>
<dbReference type="Gene3D" id="3.90.226.10">
    <property type="entry name" value="2-enoyl-CoA Hydratase, Chain A, domain 1"/>
    <property type="match status" value="1"/>
</dbReference>
<dbReference type="RefSeq" id="WP_248358099.1">
    <property type="nucleotide sequence ID" value="NZ_AP025591.1"/>
</dbReference>
<dbReference type="EMBL" id="AP025591">
    <property type="protein sequence ID" value="BDG01506.1"/>
    <property type="molecule type" value="Genomic_DNA"/>
</dbReference>
<evidence type="ECO:0000313" key="11">
    <source>
        <dbReference type="Proteomes" id="UP001162891"/>
    </source>
</evidence>
<keyword evidence="3" id="KW-0442">Lipid degradation</keyword>
<dbReference type="Pfam" id="PF00725">
    <property type="entry name" value="3HCDH"/>
    <property type="match status" value="1"/>
</dbReference>
<dbReference type="Gene3D" id="1.10.1040.50">
    <property type="match status" value="1"/>
</dbReference>
<name>A0ABM7WPX4_9BACT</name>
<dbReference type="Pfam" id="PF00378">
    <property type="entry name" value="ECH_1"/>
    <property type="match status" value="1"/>
</dbReference>
<keyword evidence="4" id="KW-0560">Oxidoreductase</keyword>
<evidence type="ECO:0000256" key="6">
    <source>
        <dbReference type="ARBA" id="ARBA00023098"/>
    </source>
</evidence>
<evidence type="ECO:0000256" key="5">
    <source>
        <dbReference type="ARBA" id="ARBA00023027"/>
    </source>
</evidence>
<reference evidence="11" key="1">
    <citation type="journal article" date="2022" name="Int. J. Syst. Evol. Microbiol.">
        <title>Anaeromyxobacter oryzae sp. nov., Anaeromyxobacter diazotrophicus sp. nov. and Anaeromyxobacter paludicola sp. nov., isolated from paddy soils.</title>
        <authorList>
            <person name="Itoh H."/>
            <person name="Xu Z."/>
            <person name="Mise K."/>
            <person name="Masuda Y."/>
            <person name="Ushijima N."/>
            <person name="Hayakawa C."/>
            <person name="Shiratori Y."/>
            <person name="Senoo K."/>
        </authorList>
    </citation>
    <scope>NUCLEOTIDE SEQUENCE [LARGE SCALE GENOMIC DNA]</scope>
    <source>
        <strain evidence="11">Red232</strain>
    </source>
</reference>
<dbReference type="Proteomes" id="UP001162891">
    <property type="component" value="Chromosome"/>
</dbReference>
<dbReference type="InterPro" id="IPR001753">
    <property type="entry name" value="Enoyl-CoA_hydra/iso"/>
</dbReference>
<organism evidence="10 11">
    <name type="scientific">Anaeromyxobacter oryzae</name>
    <dbReference type="NCBI Taxonomy" id="2918170"/>
    <lineage>
        <taxon>Bacteria</taxon>
        <taxon>Pseudomonadati</taxon>
        <taxon>Myxococcota</taxon>
        <taxon>Myxococcia</taxon>
        <taxon>Myxococcales</taxon>
        <taxon>Cystobacterineae</taxon>
        <taxon>Anaeromyxobacteraceae</taxon>
        <taxon>Anaeromyxobacter</taxon>
    </lineage>
</organism>
<dbReference type="InterPro" id="IPR029045">
    <property type="entry name" value="ClpP/crotonase-like_dom_sf"/>
</dbReference>
<dbReference type="SUPFAM" id="SSF48179">
    <property type="entry name" value="6-phosphogluconate dehydrogenase C-terminal domain-like"/>
    <property type="match status" value="2"/>
</dbReference>
<feature type="domain" description="3-hydroxyacyl-CoA dehydrogenase C-terminal" evidence="8">
    <location>
        <begin position="219"/>
        <end position="318"/>
    </location>
</feature>
<dbReference type="SUPFAM" id="SSF52096">
    <property type="entry name" value="ClpP/crotonase"/>
    <property type="match status" value="1"/>
</dbReference>
<keyword evidence="6" id="KW-0443">Lipid metabolism</keyword>
<accession>A0ABM7WPX4</accession>
<dbReference type="InterPro" id="IPR006176">
    <property type="entry name" value="3-OHacyl-CoA_DH_NAD-bd"/>
</dbReference>
<gene>
    <name evidence="10" type="ORF">AMOR_05020</name>
</gene>
<dbReference type="Gene3D" id="3.40.50.720">
    <property type="entry name" value="NAD(P)-binding Rossmann-like Domain"/>
    <property type="match status" value="1"/>
</dbReference>
<dbReference type="SUPFAM" id="SSF51735">
    <property type="entry name" value="NAD(P)-binding Rossmann-fold domains"/>
    <property type="match status" value="1"/>
</dbReference>
<comment type="pathway">
    <text evidence="1">Lipid metabolism; fatty acid beta-oxidation.</text>
</comment>
<sequence>MNPAPADDRSITLRIDRVAVLGAGVMGATIAAHLANAGLRVLLLDVVPKEPTPDESAAGLTLNDRAVRNRVATAGRAGLAQMRPSPLYLASDLDRIEVGNLEDDLARLRECDWVVEVVVENLAVKRQLLGEKVAPHVAAHAVLSTNTSGLSVNALADALPASLRPRFLVTHFFNPPRYMRLLEIVPSRHTDPEVTRRMAELLRRRLGKGIVHGKDTPNFVANRIGVFAMCNAIHHMLDLGLTVEEVDAASGPATARPKSACFRTADLVGIDTLLHVARNSFELLPDDPQRETFRLPGFVTDMVARGLLGDKAKQGFYRRTRGEKRETLYFDHRTGEYVAARRPRFASVDAARGIDDPAQRLRAVLAGSDAAATLAWRNLRDTLLYAFERIPDIADDVVNVDHAMRWGFSWELGPFEMLDAIGAAELVRRAEADGVRVPERLRSISRFYAVEDGRRRFLDLGGGGWRDVPVAAGEIDLRLLEEAGAVVERNAGASVLDLGDGVFCLEFHSKMNAIGGDTLSMVHRAVRRAEAEGQGLVIANQGKNFSVGANLALLVAAIAEGAWDDVALTVSAFQKATMALKYSRVPVVAAPHGLALGGGCELCLHADAMNPLAETYMGLVEVGVGLLPAGGGTKELALRAIRLAEQYETDVSPFITKSFTTIAMAKVSTSAAELESLGLLRHGDGITLAPDRLIHDAKQKVLALAASYRPSQPASGLPAPGRSVAASIATQLWNMRAGGFISEHDETIGRAIAGAMTGGDVPAGTLVTEQWLLDLEREAFLRLCGERKTLERIQHMLKKGKPLRN</sequence>
<comment type="catalytic activity">
    <reaction evidence="7">
        <text>a (3S)-3-hydroxyacyl-CoA + NAD(+) = a 3-oxoacyl-CoA + NADH + H(+)</text>
        <dbReference type="Rhea" id="RHEA:22432"/>
        <dbReference type="ChEBI" id="CHEBI:15378"/>
        <dbReference type="ChEBI" id="CHEBI:57318"/>
        <dbReference type="ChEBI" id="CHEBI:57540"/>
        <dbReference type="ChEBI" id="CHEBI:57945"/>
        <dbReference type="ChEBI" id="CHEBI:90726"/>
        <dbReference type="EC" id="1.1.1.35"/>
    </reaction>
</comment>
<protein>
    <submittedName>
        <fullName evidence="10">3-hydroxyacyl-CoA dehydrogenase</fullName>
    </submittedName>
</protein>
<evidence type="ECO:0000256" key="4">
    <source>
        <dbReference type="ARBA" id="ARBA00023002"/>
    </source>
</evidence>
<evidence type="ECO:0000256" key="1">
    <source>
        <dbReference type="ARBA" id="ARBA00005005"/>
    </source>
</evidence>
<dbReference type="PANTHER" id="PTHR48075">
    <property type="entry name" value="3-HYDROXYACYL-COA DEHYDROGENASE FAMILY PROTEIN"/>
    <property type="match status" value="1"/>
</dbReference>
<keyword evidence="11" id="KW-1185">Reference proteome</keyword>
<evidence type="ECO:0000259" key="9">
    <source>
        <dbReference type="Pfam" id="PF02737"/>
    </source>
</evidence>
<evidence type="ECO:0000313" key="10">
    <source>
        <dbReference type="EMBL" id="BDG01506.1"/>
    </source>
</evidence>
<evidence type="ECO:0000259" key="8">
    <source>
        <dbReference type="Pfam" id="PF00725"/>
    </source>
</evidence>
<evidence type="ECO:0000256" key="2">
    <source>
        <dbReference type="ARBA" id="ARBA00022832"/>
    </source>
</evidence>
<proteinExistence type="predicted"/>
<dbReference type="InterPro" id="IPR008927">
    <property type="entry name" value="6-PGluconate_DH-like_C_sf"/>
</dbReference>
<dbReference type="PANTHER" id="PTHR48075:SF7">
    <property type="entry name" value="3-HYDROXYACYL-COA DEHYDROGENASE-RELATED"/>
    <property type="match status" value="1"/>
</dbReference>